<evidence type="ECO:0000256" key="1">
    <source>
        <dbReference type="SAM" id="MobiDB-lite"/>
    </source>
</evidence>
<feature type="compositionally biased region" description="Basic and acidic residues" evidence="1">
    <location>
        <begin position="2278"/>
        <end position="2290"/>
    </location>
</feature>
<organism evidence="2 3">
    <name type="scientific">Besnoitia besnoiti</name>
    <name type="common">Apicomplexan protozoan</name>
    <dbReference type="NCBI Taxonomy" id="94643"/>
    <lineage>
        <taxon>Eukaryota</taxon>
        <taxon>Sar</taxon>
        <taxon>Alveolata</taxon>
        <taxon>Apicomplexa</taxon>
        <taxon>Conoidasida</taxon>
        <taxon>Coccidia</taxon>
        <taxon>Eucoccidiorida</taxon>
        <taxon>Eimeriorina</taxon>
        <taxon>Sarcocystidae</taxon>
        <taxon>Besnoitia</taxon>
    </lineage>
</organism>
<comment type="caution">
    <text evidence="2">The sequence shown here is derived from an EMBL/GenBank/DDBJ whole genome shotgun (WGS) entry which is preliminary data.</text>
</comment>
<feature type="region of interest" description="Disordered" evidence="1">
    <location>
        <begin position="1755"/>
        <end position="1940"/>
    </location>
</feature>
<evidence type="ECO:0000313" key="3">
    <source>
        <dbReference type="Proteomes" id="UP000224006"/>
    </source>
</evidence>
<feature type="region of interest" description="Disordered" evidence="1">
    <location>
        <begin position="701"/>
        <end position="980"/>
    </location>
</feature>
<keyword evidence="3" id="KW-1185">Reference proteome</keyword>
<feature type="region of interest" description="Disordered" evidence="1">
    <location>
        <begin position="2679"/>
        <end position="2778"/>
    </location>
</feature>
<feature type="compositionally biased region" description="Low complexity" evidence="1">
    <location>
        <begin position="616"/>
        <end position="626"/>
    </location>
</feature>
<proteinExistence type="predicted"/>
<feature type="region of interest" description="Disordered" evidence="1">
    <location>
        <begin position="30"/>
        <end position="106"/>
    </location>
</feature>
<feature type="compositionally biased region" description="Polar residues" evidence="1">
    <location>
        <begin position="319"/>
        <end position="329"/>
    </location>
</feature>
<feature type="compositionally biased region" description="Low complexity" evidence="1">
    <location>
        <begin position="774"/>
        <end position="796"/>
    </location>
</feature>
<feature type="compositionally biased region" description="Low complexity" evidence="1">
    <location>
        <begin position="2333"/>
        <end position="2360"/>
    </location>
</feature>
<feature type="region of interest" description="Disordered" evidence="1">
    <location>
        <begin position="2457"/>
        <end position="2491"/>
    </location>
</feature>
<feature type="compositionally biased region" description="Basic and acidic residues" evidence="1">
    <location>
        <begin position="2385"/>
        <end position="2395"/>
    </location>
</feature>
<feature type="compositionally biased region" description="Basic and acidic residues" evidence="1">
    <location>
        <begin position="2078"/>
        <end position="2105"/>
    </location>
</feature>
<dbReference type="GeneID" id="40310406"/>
<dbReference type="STRING" id="94643.A0A2A9MIN8"/>
<feature type="region of interest" description="Disordered" evidence="1">
    <location>
        <begin position="1072"/>
        <end position="1094"/>
    </location>
</feature>
<feature type="region of interest" description="Disordered" evidence="1">
    <location>
        <begin position="436"/>
        <end position="546"/>
    </location>
</feature>
<dbReference type="Proteomes" id="UP000224006">
    <property type="component" value="Chromosome IV"/>
</dbReference>
<feature type="region of interest" description="Disordered" evidence="1">
    <location>
        <begin position="2621"/>
        <end position="2660"/>
    </location>
</feature>
<feature type="compositionally biased region" description="Acidic residues" evidence="1">
    <location>
        <begin position="2474"/>
        <end position="2490"/>
    </location>
</feature>
<gene>
    <name evidence="2" type="ORF">BESB_054770</name>
</gene>
<feature type="region of interest" description="Disordered" evidence="1">
    <location>
        <begin position="141"/>
        <end position="162"/>
    </location>
</feature>
<feature type="compositionally biased region" description="Basic and acidic residues" evidence="1">
    <location>
        <begin position="1812"/>
        <end position="1833"/>
    </location>
</feature>
<dbReference type="RefSeq" id="XP_029219835.1">
    <property type="nucleotide sequence ID" value="XM_029363912.1"/>
</dbReference>
<feature type="compositionally biased region" description="Polar residues" evidence="1">
    <location>
        <begin position="583"/>
        <end position="595"/>
    </location>
</feature>
<dbReference type="EMBL" id="NWUJ01000004">
    <property type="protein sequence ID" value="PFH35826.1"/>
    <property type="molecule type" value="Genomic_DNA"/>
</dbReference>
<feature type="region of interest" description="Disordered" evidence="1">
    <location>
        <begin position="1339"/>
        <end position="1412"/>
    </location>
</feature>
<protein>
    <submittedName>
        <fullName evidence="2">Uncharacterized protein</fullName>
    </submittedName>
</protein>
<feature type="compositionally biased region" description="Basic and acidic residues" evidence="1">
    <location>
        <begin position="525"/>
        <end position="535"/>
    </location>
</feature>
<feature type="compositionally biased region" description="Basic and acidic residues" evidence="1">
    <location>
        <begin position="600"/>
        <end position="610"/>
    </location>
</feature>
<reference evidence="2 3" key="1">
    <citation type="submission" date="2017-09" db="EMBL/GenBank/DDBJ databases">
        <title>Genome sequencing of Besnoitia besnoiti strain Bb-Ger1.</title>
        <authorList>
            <person name="Schares G."/>
            <person name="Venepally P."/>
            <person name="Lorenzi H.A."/>
        </authorList>
    </citation>
    <scope>NUCLEOTIDE SEQUENCE [LARGE SCALE GENOMIC DNA]</scope>
    <source>
        <strain evidence="2 3">Bb-Ger1</strain>
    </source>
</reference>
<dbReference type="VEuPathDB" id="ToxoDB:BESB_054770"/>
<feature type="compositionally biased region" description="Basic and acidic residues" evidence="1">
    <location>
        <begin position="819"/>
        <end position="831"/>
    </location>
</feature>
<feature type="compositionally biased region" description="Basic and acidic residues" evidence="1">
    <location>
        <begin position="91"/>
        <end position="106"/>
    </location>
</feature>
<feature type="region of interest" description="Disordered" evidence="1">
    <location>
        <begin position="179"/>
        <end position="222"/>
    </location>
</feature>
<feature type="compositionally biased region" description="Polar residues" evidence="1">
    <location>
        <begin position="1674"/>
        <end position="1686"/>
    </location>
</feature>
<feature type="compositionally biased region" description="Basic and acidic residues" evidence="1">
    <location>
        <begin position="1905"/>
        <end position="1925"/>
    </location>
</feature>
<sequence>MRARSARSTWLVDQSSAFCDDSRLVFEQQAGLAPGRLNEEAPAPDGMAREHSGERGTEEGSGGCTRPACPASFSPSAASSSSPSASASSADWRRLMPARRREGEEMNEYAREALRMLGSPSVSPAWPLPASAETAWELLDAEAGGDSPVERLASPLSSNEGERTVLSCVTRVPQPVRWLGGEGDRVPTSGDPSLSRSSAPLASHVSAAAGESSPHAPGPVNSTAARATLARAPWAVAGGFPVAASPSTSAWTAASSAGTDCVALSPLQCMAATSHRRQPERSRDDLEPFSAFSASAVRLSSASSRILPPFWPLFSPSPQRTSSAVQASRTRARPDRGTAQESAESPGSPESPESPFPSPRPWGAPAWPLRHASASSPSSSLSPSLQSAPSPAGPSRPPSPPAQPSLQASPSERSTSSSLSAPFHAFSAPVSVGRLQTRPLSGSRRSVSFASPLEAEGGRPGLLVPWGRGRDVRGRSANSSPVSQEERPAFITPSVRGVFAAPSPPPTPLSPRASGASDLSLAPERPGEGRRRQVQIEDDSSDDSGGDLLDDAHYGLRLLIAVNYPRWINLSRLVRGTFGYPGTPSTTCSSRSGATSRGDLWGDRNDRAADPGDGGSPAQAGGSAPAREGGARPQRPRELQSGGGERAGPPRQGADADDGGEVRRLRMQELVSAALSFYCPPQRDGDVDVCAESDTVHRFVSHSPPSSGSMATGGTSSPCAGFSPLPSLGRDGEGGSRQGEGGRESRDASPENASSPMERRPSGPLRPAPAHPLAVCASGANAAAAVPGARAPGGARLRSDRSLECGVGSGAASSGGSSDDSRHRRLDRAIGRDSSQGRAAGGDEGQRSAMASGGRGETARRALSGPPPAFPPPAPTSASPRPSSARETAPEARARSAAIHAETGETGEGGSGEAEEADGMEERRLRGEAGGETPEGACGFAEAAADTGGFDRRQPGDGDAFSFSPFPPGFYEASVDQGKQNTCRETWGEEEEGAAVSRSAPSEPLLSLWSANSFAGGYVPPHQVYGDMRAQPFWAFAPAAPDGLPAVYVPHESLSRTPFYVLPLPAPSPLASGPPSSLPRVGPTPFESQLPASSPRSSRRFAAYAARPSYTYAYTVTSAPVPAYSPSPWNAAAATAPSHSSSLSPPYACPHYAARSAFYPTPYCASAYGAPLECTDQTSTASLPASSQSYPLPSYSAFASPVASPTSAGLRDASVYALPPAPGATRDFEGGPSSSSPLLSASSPLPSSAEARETLMSMASAPSEAAAAVRFNGAGFSANLSVSSSFSPFSSSSAASLLPPFWARGISVPSSPPASEGRDVSGASSITLFHVGRERFFSDEREDEFSAPGEAEVRDGGSCPPLAVDRTVSAPAAAQTPQRLCVREASAPSSLETAADQTDSAAGDGRGDGGGRRRTWTLSAPFFFSPMLHSRHLSAVFFAEGEADSEAAAAGKVTRAKLAGEADDAREAGLPQSPLTACGREVDRQEVEVAEAHEEGDDGQERALGFEADAAARQRFTACSVTRVEVHKPEHAARGSRPASPPGAERPWVVGASLATDDYACNLASFAAGPDGGPHRSAEEEAETKRGKGKREPRGHAAEEASSREMEGLQECFSTRVSPDASSRAVASCFAASYPSLGPAAAAMRFAGDSASPSVAASISAPMRLSRTQMEQSPANVGSAPFHSTSEGQWRGEGGWQEGPAPGCEAQEGAWAVPSGATLEPKAFRAGAGETEERCGGQGAGLECFARRERYGPALLETGGTRGTSPAEEQRGGENKEKAESGSQSPLGVEGDGERHGGVQDGRGSPTRRNGAPRDAELRSPHRRRTGEAEALERGGPARADAANREGSEEAKEEETRKAQRDAGEEGGQRQTEGRFPSDRGGSRGEQAPRVAPAQNDARPPQRPQGDERRGGGGPRGEREERRLVAIEVGGGGIVARSAQELDRRVSDLLRAAGVAGPTAGNAAFFRRRAQNGGGGRERVNGSSSSRPSAASSVSSTSSSSAPPVFAPVCADRDSQPRALQPPPAALSASRTGAALREEGRLSGGNAWSPRSSAFRALRLADRPGGPNLGSAGASRPDGCREGADRQRESHDEETRSEAELRSGGDTRGAGSERLPSSLSLGDGCLSARSPGSRASIASTSRLLFVGPNLNFQDDAESDGVVFPVQGRTPSGRDSHAVPHRPPHSPPPEAFHAVRYLSSSPSLSSAASISLGRSLSRRRALAVLGGRGAEEPQRLSGSLLRRGDVPVAAALRRRLAPLEGTSPERDGDRFFFGAGSSESEREAPEARDRAGASSASSHSSGDDDEGEPTLMISLAADAHPFPARRRLQRRRTASSSSRSSSPLSRRASSRGARTSAFARGPPSSAPFARLSGGRFLRGGTGAEGSSRRERDASRPFDELSSILASLVDGGGAGGGGGELERAARRRLDVERLREEILSSLASPLSSQMLPVYGAQRATARGGRLRPRLRGDVADSGDEEDEEDEEDEDDASSVVFGERFEGGNPVRQRLRRLSLRRRFLPSVPRPSSLFPLGSAGAGDRLAFASASVFPQAPHDASLRRRPALGRRSYAEVAAGLPPPPVSAVHTAASRFRRQWEEEVGEPEDEDLRGRSRWSGRRHTLILSDAVSPPLQAHDGDRGEGEDAGRPLARGEEGELRPTFSTSSQAACEIHACLRALFATLAPPPGSSQRLSRPRRSGSRREASDPSSDETARHDGRRARLASDPSREHRGLSGRLRFAGEEGSGARFSDSQTSALSSSSCPSSSSSSEEDEEVSREFAGEAQRRYAEAKEDERILEALKSYTQKLMFRWRRLLALKRDQATEKVLVEESEKAEDGELRRDCTSWDVREAKTRWQRQEDRYAREETKLTEKSLDLLQFWGCVASCAESRGSI</sequence>
<feature type="compositionally biased region" description="Low complexity" evidence="1">
    <location>
        <begin position="2747"/>
        <end position="2765"/>
    </location>
</feature>
<feature type="compositionally biased region" description="Low complexity" evidence="1">
    <location>
        <begin position="67"/>
        <end position="90"/>
    </location>
</feature>
<feature type="compositionally biased region" description="Basic and acidic residues" evidence="1">
    <location>
        <begin position="920"/>
        <end position="929"/>
    </location>
</feature>
<feature type="compositionally biased region" description="Basic and acidic residues" evidence="1">
    <location>
        <begin position="730"/>
        <end position="749"/>
    </location>
</feature>
<dbReference type="OrthoDB" id="10465128at2759"/>
<feature type="compositionally biased region" description="Polar residues" evidence="1">
    <location>
        <begin position="438"/>
        <end position="449"/>
    </location>
</feature>
<feature type="compositionally biased region" description="Low complexity" evidence="1">
    <location>
        <begin position="703"/>
        <end position="718"/>
    </location>
</feature>
<feature type="compositionally biased region" description="Basic and acidic residues" evidence="1">
    <location>
        <begin position="1842"/>
        <end position="1883"/>
    </location>
</feature>
<feature type="region of interest" description="Disordered" evidence="1">
    <location>
        <begin position="310"/>
        <end position="420"/>
    </location>
</feature>
<feature type="compositionally biased region" description="Basic residues" evidence="1">
    <location>
        <begin position="2322"/>
        <end position="2332"/>
    </location>
</feature>
<feature type="compositionally biased region" description="Pro residues" evidence="1">
    <location>
        <begin position="391"/>
        <end position="403"/>
    </location>
</feature>
<feature type="compositionally biased region" description="Acidic residues" evidence="1">
    <location>
        <begin position="536"/>
        <end position="546"/>
    </location>
</feature>
<feature type="compositionally biased region" description="Basic and acidic residues" evidence="1">
    <location>
        <begin position="2632"/>
        <end position="2654"/>
    </location>
</feature>
<feature type="compositionally biased region" description="Low complexity" evidence="1">
    <location>
        <begin position="192"/>
        <end position="203"/>
    </location>
</feature>
<feature type="compositionally biased region" description="Low complexity" evidence="1">
    <location>
        <begin position="372"/>
        <end position="390"/>
    </location>
</feature>
<feature type="region of interest" description="Disordered" evidence="1">
    <location>
        <begin position="1674"/>
        <end position="1707"/>
    </location>
</feature>
<feature type="region of interest" description="Disordered" evidence="1">
    <location>
        <begin position="1566"/>
        <end position="1607"/>
    </location>
</feature>
<feature type="region of interest" description="Disordered" evidence="1">
    <location>
        <begin position="2258"/>
        <end position="2395"/>
    </location>
</feature>
<feature type="compositionally biased region" description="Basic and acidic residues" evidence="1">
    <location>
        <begin position="1768"/>
        <end position="1780"/>
    </location>
</feature>
<feature type="region of interest" description="Disordered" evidence="1">
    <location>
        <begin position="576"/>
        <end position="660"/>
    </location>
</feature>
<feature type="compositionally biased region" description="Pro residues" evidence="1">
    <location>
        <begin position="352"/>
        <end position="362"/>
    </location>
</feature>
<feature type="compositionally biased region" description="Basic and acidic residues" evidence="1">
    <location>
        <begin position="2697"/>
        <end position="2712"/>
    </location>
</feature>
<accession>A0A2A9MIN8</accession>
<feature type="compositionally biased region" description="Pro residues" evidence="1">
    <location>
        <begin position="865"/>
        <end position="875"/>
    </location>
</feature>
<feature type="region of interest" description="Disordered" evidence="1">
    <location>
        <begin position="1954"/>
        <end position="2191"/>
    </location>
</feature>
<feature type="compositionally biased region" description="Low complexity" evidence="1">
    <location>
        <begin position="404"/>
        <end position="420"/>
    </location>
</feature>
<feature type="region of interest" description="Disordered" evidence="1">
    <location>
        <begin position="1221"/>
        <end position="1245"/>
    </location>
</feature>
<feature type="compositionally biased region" description="Low complexity" evidence="1">
    <location>
        <begin position="1232"/>
        <end position="1245"/>
    </location>
</feature>
<feature type="compositionally biased region" description="Low complexity" evidence="1">
    <location>
        <begin position="341"/>
        <end position="351"/>
    </location>
</feature>
<feature type="compositionally biased region" description="Polar residues" evidence="1">
    <location>
        <begin position="1387"/>
        <end position="1400"/>
    </location>
</feature>
<name>A0A2A9MIN8_BESBE</name>
<feature type="compositionally biased region" description="Low complexity" evidence="1">
    <location>
        <begin position="1983"/>
        <end position="2009"/>
    </location>
</feature>
<feature type="compositionally biased region" description="Basic and acidic residues" evidence="1">
    <location>
        <begin position="47"/>
        <end position="58"/>
    </location>
</feature>
<evidence type="ECO:0000313" key="2">
    <source>
        <dbReference type="EMBL" id="PFH35826.1"/>
    </source>
</evidence>
<feature type="compositionally biased region" description="Low complexity" evidence="1">
    <location>
        <begin position="876"/>
        <end position="887"/>
    </location>
</feature>
<dbReference type="KEGG" id="bbes:BESB_054770"/>
<feature type="compositionally biased region" description="Basic and acidic residues" evidence="1">
    <location>
        <begin position="1573"/>
        <end position="1607"/>
    </location>
</feature>